<organism evidence="1 2">
    <name type="scientific">Coniosporium uncinatum</name>
    <dbReference type="NCBI Taxonomy" id="93489"/>
    <lineage>
        <taxon>Eukaryota</taxon>
        <taxon>Fungi</taxon>
        <taxon>Dikarya</taxon>
        <taxon>Ascomycota</taxon>
        <taxon>Pezizomycotina</taxon>
        <taxon>Dothideomycetes</taxon>
        <taxon>Dothideomycetes incertae sedis</taxon>
        <taxon>Coniosporium</taxon>
    </lineage>
</organism>
<evidence type="ECO:0000313" key="1">
    <source>
        <dbReference type="EMBL" id="KAK3077111.1"/>
    </source>
</evidence>
<evidence type="ECO:0000313" key="2">
    <source>
        <dbReference type="Proteomes" id="UP001186974"/>
    </source>
</evidence>
<sequence>TWPGTKFIHGFNLGRNSTEAHAALPASVPYACKAIGQAGLLYWELGNEPDLFKTSAQGAVRPSTYDEAAYVKEWRKLTSKIQIAMLKPCPELARDLVYKYIAPSFAGTTNSLDPATVWKDGLSNDYNIGQISSHNYINGAEIPGVTLQGTLMNHTNTVASIAKQLALRNALSSYEIPFILGETNSLYNQGRPGLSNTFGAALWGLDFNLWCASQGIKRVHMHQGTNYRYASWQPIDTNLATKGTKAPYYGQIAVASMLGNLTAGDVQVANIAIKNDTGAVYAAYVDGKLARIMAINMVEYNSSSTVDRPLQTYSFSGPTSCAGSATVQRLIAEGADAISGITFNGYSYDLEAAGGEPKLSGNATKDEIVYVGSDGIFNIEVPYSSAAMVTLKCWSK</sequence>
<protein>
    <submittedName>
        <fullName evidence="1">Uncharacterized protein</fullName>
    </submittedName>
</protein>
<keyword evidence="2" id="KW-1185">Reference proteome</keyword>
<accession>A0ACC3DKK7</accession>
<comment type="caution">
    <text evidence="1">The sequence shown here is derived from an EMBL/GenBank/DDBJ whole genome shotgun (WGS) entry which is preliminary data.</text>
</comment>
<name>A0ACC3DKK7_9PEZI</name>
<dbReference type="Proteomes" id="UP001186974">
    <property type="component" value="Unassembled WGS sequence"/>
</dbReference>
<reference evidence="1" key="1">
    <citation type="submission" date="2024-09" db="EMBL/GenBank/DDBJ databases">
        <title>Black Yeasts Isolated from many extreme environments.</title>
        <authorList>
            <person name="Coleine C."/>
            <person name="Stajich J.E."/>
            <person name="Selbmann L."/>
        </authorList>
    </citation>
    <scope>NUCLEOTIDE SEQUENCE</scope>
    <source>
        <strain evidence="1">CCFEE 5737</strain>
    </source>
</reference>
<feature type="non-terminal residue" evidence="1">
    <location>
        <position position="1"/>
    </location>
</feature>
<proteinExistence type="predicted"/>
<gene>
    <name evidence="1" type="ORF">LTS18_011190</name>
</gene>
<dbReference type="EMBL" id="JAWDJW010003203">
    <property type="protein sequence ID" value="KAK3077111.1"/>
    <property type="molecule type" value="Genomic_DNA"/>
</dbReference>